<reference evidence="2" key="1">
    <citation type="submission" date="2021-02" db="EMBL/GenBank/DDBJ databases">
        <authorList>
            <person name="Nowell W R."/>
        </authorList>
    </citation>
    <scope>NUCLEOTIDE SEQUENCE</scope>
</reference>
<sequence length="38" mass="4243">MKARDKIAQQNQRRRSQAANAATTVIDLDEDNCAPVEN</sequence>
<proteinExistence type="predicted"/>
<dbReference type="EMBL" id="CAJOBG010089611">
    <property type="protein sequence ID" value="CAF4660102.1"/>
    <property type="molecule type" value="Genomic_DNA"/>
</dbReference>
<dbReference type="AlphaFoldDB" id="A0A821FWW7"/>
<feature type="region of interest" description="Disordered" evidence="1">
    <location>
        <begin position="1"/>
        <end position="23"/>
    </location>
</feature>
<accession>A0A821FWW7</accession>
<comment type="caution">
    <text evidence="2">The sequence shown here is derived from an EMBL/GenBank/DDBJ whole genome shotgun (WGS) entry which is preliminary data.</text>
</comment>
<feature type="non-terminal residue" evidence="2">
    <location>
        <position position="1"/>
    </location>
</feature>
<gene>
    <name evidence="2" type="ORF">OVN521_LOCUS47063</name>
</gene>
<evidence type="ECO:0000313" key="2">
    <source>
        <dbReference type="EMBL" id="CAF4660102.1"/>
    </source>
</evidence>
<protein>
    <submittedName>
        <fullName evidence="2">Uncharacterized protein</fullName>
    </submittedName>
</protein>
<evidence type="ECO:0000256" key="1">
    <source>
        <dbReference type="SAM" id="MobiDB-lite"/>
    </source>
</evidence>
<name>A0A821FWW7_9BILA</name>
<organism evidence="2 3">
    <name type="scientific">Rotaria magnacalcarata</name>
    <dbReference type="NCBI Taxonomy" id="392030"/>
    <lineage>
        <taxon>Eukaryota</taxon>
        <taxon>Metazoa</taxon>
        <taxon>Spiralia</taxon>
        <taxon>Gnathifera</taxon>
        <taxon>Rotifera</taxon>
        <taxon>Eurotatoria</taxon>
        <taxon>Bdelloidea</taxon>
        <taxon>Philodinida</taxon>
        <taxon>Philodinidae</taxon>
        <taxon>Rotaria</taxon>
    </lineage>
</organism>
<evidence type="ECO:0000313" key="3">
    <source>
        <dbReference type="Proteomes" id="UP000663866"/>
    </source>
</evidence>
<keyword evidence="3" id="KW-1185">Reference proteome</keyword>
<dbReference type="Proteomes" id="UP000663866">
    <property type="component" value="Unassembled WGS sequence"/>
</dbReference>